<name>A0A0H2VHV7_STAES</name>
<gene>
    <name evidence="3" type="ordered locus">SE_1853</name>
</gene>
<dbReference type="InterPro" id="IPR016193">
    <property type="entry name" value="Cytidine_deaminase-like"/>
</dbReference>
<keyword evidence="1" id="KW-0963">Cytoplasm</keyword>
<dbReference type="PANTHER" id="PTHR30592">
    <property type="entry name" value="FORMATE DEHYDROGENASE"/>
    <property type="match status" value="1"/>
</dbReference>
<evidence type="ECO:0000313" key="4">
    <source>
        <dbReference type="Proteomes" id="UP000001411"/>
    </source>
</evidence>
<dbReference type="Proteomes" id="UP000001411">
    <property type="component" value="Chromosome"/>
</dbReference>
<dbReference type="InterPro" id="IPR003786">
    <property type="entry name" value="FdhD"/>
</dbReference>
<reference evidence="3 4" key="1">
    <citation type="journal article" date="2003" name="Mol. Microbiol.">
        <title>Genome-based analysis of virulence genes in a non-biofilm-forming Staphylococcus epidermidis strain (ATCC 12228).</title>
        <authorList>
            <person name="Zhang Y.Q."/>
            <person name="Ren S.X."/>
            <person name="Li H.L."/>
            <person name="Wang Y.X."/>
            <person name="Fu G."/>
            <person name="Yang J."/>
            <person name="Qin Z.Q."/>
            <person name="Miao Y.G."/>
            <person name="Wang W.Y."/>
            <person name="Chen R.S."/>
            <person name="Shen Y."/>
            <person name="Chen Z."/>
            <person name="Yuan Z.H."/>
            <person name="Zhao G.P."/>
            <person name="Qu D."/>
            <person name="Danchin A."/>
            <person name="Wen Y.M."/>
        </authorList>
    </citation>
    <scope>NUCLEOTIDE SEQUENCE [LARGE SCALE GENOMIC DNA]</scope>
    <source>
        <strain evidence="4">ATCC 12228 / FDA PCI 1200</strain>
    </source>
</reference>
<dbReference type="Pfam" id="PF02634">
    <property type="entry name" value="FdhD-NarQ"/>
    <property type="match status" value="1"/>
</dbReference>
<evidence type="ECO:0000313" key="3">
    <source>
        <dbReference type="EMBL" id="AAO05494.1"/>
    </source>
</evidence>
<sequence>MKKDVTQKQTIIKFENGHLYTASDSCITEMPLTIKVNEFKFATIICSRNYLEELTLGFLASEGIFLKRNDLQSIHIDESKGFAHVKLTQSVGHHFEHPTKRVLASCCGKSRAFYFQNDAAIAKTSMTTI</sequence>
<dbReference type="PATRIC" id="fig|176280.10.peg.1811"/>
<dbReference type="EMBL" id="AE015929">
    <property type="protein sequence ID" value="AAO05494.1"/>
    <property type="molecule type" value="Genomic_DNA"/>
</dbReference>
<dbReference type="Gene3D" id="3.10.20.10">
    <property type="match status" value="1"/>
</dbReference>
<accession>A0A0H2VHV7</accession>
<dbReference type="GO" id="GO:0006777">
    <property type="term" value="P:Mo-molybdopterin cofactor biosynthetic process"/>
    <property type="evidence" value="ECO:0007669"/>
    <property type="project" value="UniProtKB-KW"/>
</dbReference>
<evidence type="ECO:0000256" key="1">
    <source>
        <dbReference type="ARBA" id="ARBA00022490"/>
    </source>
</evidence>
<dbReference type="KEGG" id="sep:SE_1853"/>
<dbReference type="SMR" id="A0A0H2VHV7"/>
<keyword evidence="2" id="KW-0501">Molybdenum cofactor biosynthesis</keyword>
<evidence type="ECO:0000256" key="2">
    <source>
        <dbReference type="ARBA" id="ARBA00023150"/>
    </source>
</evidence>
<dbReference type="GO" id="GO:0016783">
    <property type="term" value="F:sulfurtransferase activity"/>
    <property type="evidence" value="ECO:0007669"/>
    <property type="project" value="InterPro"/>
</dbReference>
<dbReference type="PANTHER" id="PTHR30592:SF1">
    <property type="entry name" value="SULFUR CARRIER PROTEIN FDHD"/>
    <property type="match status" value="1"/>
</dbReference>
<proteinExistence type="predicted"/>
<dbReference type="AlphaFoldDB" id="A0A0H2VHV7"/>
<dbReference type="OrthoDB" id="9782042at2"/>
<protein>
    <submittedName>
        <fullName evidence="3">FDHD protein</fullName>
    </submittedName>
</protein>
<dbReference type="SUPFAM" id="SSF53927">
    <property type="entry name" value="Cytidine deaminase-like"/>
    <property type="match status" value="1"/>
</dbReference>
<dbReference type="HOGENOM" id="CLU_160037_0_0_9"/>
<dbReference type="eggNOG" id="COG1526">
    <property type="taxonomic scope" value="Bacteria"/>
</dbReference>
<organism evidence="3 4">
    <name type="scientific">Staphylococcus epidermidis (strain ATCC 12228 / FDA PCI 1200)</name>
    <dbReference type="NCBI Taxonomy" id="176280"/>
    <lineage>
        <taxon>Bacteria</taxon>
        <taxon>Bacillati</taxon>
        <taxon>Bacillota</taxon>
        <taxon>Bacilli</taxon>
        <taxon>Bacillales</taxon>
        <taxon>Staphylococcaceae</taxon>
        <taxon>Staphylococcus</taxon>
    </lineage>
</organism>